<evidence type="ECO:0000313" key="3">
    <source>
        <dbReference type="Proteomes" id="UP000075840"/>
    </source>
</evidence>
<protein>
    <submittedName>
        <fullName evidence="2">Uncharacterized protein</fullName>
    </submittedName>
</protein>
<proteinExistence type="predicted"/>
<dbReference type="PANTHER" id="PTHR33053">
    <property type="entry name" value="PROTEIN, PUTATIVE-RELATED"/>
    <property type="match status" value="1"/>
</dbReference>
<feature type="region of interest" description="Disordered" evidence="1">
    <location>
        <begin position="1"/>
        <end position="41"/>
    </location>
</feature>
<evidence type="ECO:0000313" key="2">
    <source>
        <dbReference type="EnsemblMetazoa" id="AARA005979-PA"/>
    </source>
</evidence>
<organism evidence="2 3">
    <name type="scientific">Anopheles arabiensis</name>
    <name type="common">Mosquito</name>
    <dbReference type="NCBI Taxonomy" id="7173"/>
    <lineage>
        <taxon>Eukaryota</taxon>
        <taxon>Metazoa</taxon>
        <taxon>Ecdysozoa</taxon>
        <taxon>Arthropoda</taxon>
        <taxon>Hexapoda</taxon>
        <taxon>Insecta</taxon>
        <taxon>Pterygota</taxon>
        <taxon>Neoptera</taxon>
        <taxon>Endopterygota</taxon>
        <taxon>Diptera</taxon>
        <taxon>Nematocera</taxon>
        <taxon>Culicoidea</taxon>
        <taxon>Culicidae</taxon>
        <taxon>Anophelinae</taxon>
        <taxon>Anopheles</taxon>
    </lineage>
</organism>
<keyword evidence="3" id="KW-1185">Reference proteome</keyword>
<accession>A0A182HXF1</accession>
<evidence type="ECO:0000256" key="1">
    <source>
        <dbReference type="SAM" id="MobiDB-lite"/>
    </source>
</evidence>
<dbReference type="VEuPathDB" id="VectorBase:AARA005979"/>
<reference evidence="2" key="1">
    <citation type="submission" date="2022-08" db="UniProtKB">
        <authorList>
            <consortium name="EnsemblMetazoa"/>
        </authorList>
    </citation>
    <scope>IDENTIFICATION</scope>
    <source>
        <strain evidence="2">Dongola</strain>
    </source>
</reference>
<dbReference type="EMBL" id="APCN01008717">
    <property type="status" value="NOT_ANNOTATED_CDS"/>
    <property type="molecule type" value="Genomic_DNA"/>
</dbReference>
<dbReference type="Proteomes" id="UP000075840">
    <property type="component" value="Unassembled WGS sequence"/>
</dbReference>
<dbReference type="EnsemblMetazoa" id="AARA005979-RA">
    <property type="protein sequence ID" value="AARA005979-PA"/>
    <property type="gene ID" value="AARA005979"/>
</dbReference>
<name>A0A182HXF1_ANOAR</name>
<dbReference type="VEuPathDB" id="VectorBase:AARA21_006764"/>
<sequence length="343" mass="39071">MRMDGSLSKKRQQYLEQLEHEWQAEQHQPNLPDPSGVTAGQEPNLNMNVDEFNAGAELCASDGDGGYGDMEREAEFDLQEENDWQEDEEDVYMERDTNYQFFDNISLQEGLRYVAVTKNVSRSTVNMILGLLLKLKLCLPADARTLLKTSTKVGMEIQPILGGQFWYQGIETVFIDGLPLYKSSARQLWPILFKVEELPDAPVMLAGVFCGFTKPDHVEGFLRPLVDEVNKLQSSGLRFGDKTVGVKLHIFIADLPARCIAKATISYVGKHSCHKCTCVGVHEGKKVIFDDVDAELRTEESFEGRTDKEHHKSWKSPLEYVILNLRLQPLRFRSKTMGRRYYL</sequence>
<dbReference type="AlphaFoldDB" id="A0A182HXF1"/>